<dbReference type="InterPro" id="IPR001584">
    <property type="entry name" value="Integrase_cat-core"/>
</dbReference>
<dbReference type="Pfam" id="PF05585">
    <property type="entry name" value="DUF1758"/>
    <property type="match status" value="1"/>
</dbReference>
<feature type="region of interest" description="Disordered" evidence="1">
    <location>
        <begin position="389"/>
        <end position="414"/>
    </location>
</feature>
<evidence type="ECO:0000313" key="3">
    <source>
        <dbReference type="EnsemblMetazoa" id="Aqu2.1.40489_001"/>
    </source>
</evidence>
<dbReference type="InterPro" id="IPR008737">
    <property type="entry name" value="DUF1758"/>
</dbReference>
<dbReference type="PANTHER" id="PTHR47331">
    <property type="entry name" value="PHD-TYPE DOMAIN-CONTAINING PROTEIN"/>
    <property type="match status" value="1"/>
</dbReference>
<protein>
    <recommendedName>
        <fullName evidence="2">Integrase catalytic domain-containing protein</fullName>
    </recommendedName>
</protein>
<dbReference type="Pfam" id="PF17921">
    <property type="entry name" value="Integrase_H2C2"/>
    <property type="match status" value="1"/>
</dbReference>
<dbReference type="SUPFAM" id="SSF56672">
    <property type="entry name" value="DNA/RNA polymerases"/>
    <property type="match status" value="1"/>
</dbReference>
<feature type="domain" description="Integrase catalytic" evidence="2">
    <location>
        <begin position="1305"/>
        <end position="1490"/>
    </location>
</feature>
<dbReference type="eggNOG" id="ENOG502QR56">
    <property type="taxonomic scope" value="Eukaryota"/>
</dbReference>
<dbReference type="SUPFAM" id="SSF53098">
    <property type="entry name" value="Ribonuclease H-like"/>
    <property type="match status" value="1"/>
</dbReference>
<dbReference type="InterPro" id="IPR008042">
    <property type="entry name" value="Retrotrans_Pao"/>
</dbReference>
<dbReference type="Pfam" id="PF18701">
    <property type="entry name" value="DUF5641"/>
    <property type="match status" value="1"/>
</dbReference>
<dbReference type="OrthoDB" id="8033604at2759"/>
<feature type="region of interest" description="Disordered" evidence="1">
    <location>
        <begin position="98"/>
        <end position="118"/>
    </location>
</feature>
<feature type="compositionally biased region" description="Basic and acidic residues" evidence="1">
    <location>
        <begin position="1649"/>
        <end position="1660"/>
    </location>
</feature>
<dbReference type="OMA" id="IECENEA"/>
<feature type="compositionally biased region" description="Low complexity" evidence="1">
    <location>
        <begin position="98"/>
        <end position="114"/>
    </location>
</feature>
<dbReference type="InterPro" id="IPR036397">
    <property type="entry name" value="RNaseH_sf"/>
</dbReference>
<dbReference type="InterPro" id="IPR043502">
    <property type="entry name" value="DNA/RNA_pol_sf"/>
</dbReference>
<evidence type="ECO:0000259" key="2">
    <source>
        <dbReference type="PROSITE" id="PS50994"/>
    </source>
</evidence>
<dbReference type="GO" id="GO:0003676">
    <property type="term" value="F:nucleic acid binding"/>
    <property type="evidence" value="ECO:0007669"/>
    <property type="project" value="InterPro"/>
</dbReference>
<dbReference type="PROSITE" id="PS50994">
    <property type="entry name" value="INTEGRASE"/>
    <property type="match status" value="1"/>
</dbReference>
<dbReference type="Pfam" id="PF03564">
    <property type="entry name" value="DUF1759"/>
    <property type="match status" value="1"/>
</dbReference>
<name>A0A1X7VKP7_AMPQE</name>
<dbReference type="Gene3D" id="3.30.420.10">
    <property type="entry name" value="Ribonuclease H-like superfamily/Ribonuclease H"/>
    <property type="match status" value="1"/>
</dbReference>
<dbReference type="Pfam" id="PF05380">
    <property type="entry name" value="Peptidase_A17"/>
    <property type="match status" value="2"/>
</dbReference>
<dbReference type="InterPro" id="IPR005312">
    <property type="entry name" value="DUF1759"/>
</dbReference>
<reference evidence="3" key="1">
    <citation type="submission" date="2017-05" db="UniProtKB">
        <authorList>
            <consortium name="EnsemblMetazoa"/>
        </authorList>
    </citation>
    <scope>IDENTIFICATION</scope>
</reference>
<dbReference type="InParanoid" id="A0A1X7VKP7"/>
<accession>A0A1X7VKP7</accession>
<feature type="compositionally biased region" description="Low complexity" evidence="1">
    <location>
        <begin position="1635"/>
        <end position="1645"/>
    </location>
</feature>
<dbReference type="InterPro" id="IPR041588">
    <property type="entry name" value="Integrase_H2C2"/>
</dbReference>
<organism evidence="3">
    <name type="scientific">Amphimedon queenslandica</name>
    <name type="common">Sponge</name>
    <dbReference type="NCBI Taxonomy" id="400682"/>
    <lineage>
        <taxon>Eukaryota</taxon>
        <taxon>Metazoa</taxon>
        <taxon>Porifera</taxon>
        <taxon>Demospongiae</taxon>
        <taxon>Heteroscleromorpha</taxon>
        <taxon>Haplosclerida</taxon>
        <taxon>Niphatidae</taxon>
        <taxon>Amphimedon</taxon>
    </lineage>
</organism>
<dbReference type="EnsemblMetazoa" id="Aqu2.1.40489_001">
    <property type="protein sequence ID" value="Aqu2.1.40489_001"/>
    <property type="gene ID" value="Aqu2.1.40489"/>
</dbReference>
<dbReference type="InterPro" id="IPR012337">
    <property type="entry name" value="RNaseH-like_sf"/>
</dbReference>
<proteinExistence type="predicted"/>
<dbReference type="InterPro" id="IPR040676">
    <property type="entry name" value="DUF5641"/>
</dbReference>
<feature type="region of interest" description="Disordered" evidence="1">
    <location>
        <begin position="1604"/>
        <end position="1660"/>
    </location>
</feature>
<dbReference type="GO" id="GO:0015074">
    <property type="term" value="P:DNA integration"/>
    <property type="evidence" value="ECO:0007669"/>
    <property type="project" value="InterPro"/>
</dbReference>
<evidence type="ECO:0000256" key="1">
    <source>
        <dbReference type="SAM" id="MobiDB-lite"/>
    </source>
</evidence>
<sequence>MATRKRGAHRGIVTRRIVELDGMFSKDDDGMEALDLAKLRQMKLVLQEKMETIGKLNNAILDELHDEEAMEQDIKEADEFKLKIQQTVDRIDGVLAPSSRGSSISSSHTPSGTRGMSLRPNLPELTIKKFDGNITTWKGFWDTYESAVHNNQELSDINKSTYLRSLVGHSAKDAIEGLALTSDNYEEAVAILQKRFGNDKLIISKHMETLLGVGSVSTADDVAGLRRMYDKIESQIRGLRSLGVTSSSYGALHTPVLQNKLPPELRLIVNRELTESWDLDKFMETLALELEVRERSVASSKNDSGNKVPKKGQHISATIMATNQFSCVYCSHQGHASEHCHLVQEVEARRQILKSSEGSYERRCQSSDKCNHCKGTQHVSLCYKKTTGANEGTTEEKPKSHTSAKPAVNPQAPSFENTHTYATLSINREVLLQTARAVIFNPLNPSRQIVAQFIFDNGSHLSYITEKASKSLGLTSEGKKDMLIMTFGSSEAKPERCHSVCVGVRFRNGGSCEISVLTVPLITDNLAVAPIQFCMRSYSHLNSLDIADMAQDVGSDTIEVLIGSDYYSQLVSGRVIRGDDGPVALHTQLGWVLTGPTSFVDGTSTTSLVALSLKPSSSHPKELEKQLKSFWELEALGILDKESSLYEQFKHNIKFVDGRYEVPLPWRSTLLDISLNYQLSLKRLSSLLWKLRKDPQLLKDDKHTAKLRIVYDASAKSEGSFLNECLHVGPKFNQIILEILLRFRANRIALVADIEKAFLMVSVMPRDRDVLRFLWVQNIQSESPDICVYRFKRVVFGVAWNPFFLNATVRHHMESSAESFPYSVHKLQKMHVCGCYEKINARKSCTSSLDCKVVGVQWDVSRDLLIFDVTTVIEQLNVISPAKRAVVGAVSRFYDPLGLLSPVIIVFKMFLQELTNLQGSPPLAISRFYFHGLSNPGSCYLCDFCDASTTAYAAVIYLVILLGNTRQVRFVTSKTRVAPTDTQTIPRLELIGALLLSRLVKTVSQSLKEELPLQETICYTDSKIALFWIYGLDRDWKPFVQNRTEEIRRLVPPSQWKHCPGKGNPADLPSRGSTISELRINSTWFEGPSWFMDSDTVVEDVSEMPDECALELRACERRRVLGLLTTERISVSQIMLPEKYSSLNRLLRVTVNVLKFTYLIRSMTIDYQKLRTEAEILWLRDCQSTMIYDSNFEALKRQLGLFVDDNGLWRCGGRLSNAGLTYAAKHPILLNKKCPLTALIVRCSHERMLHNGVKETLGEVRSRYWILQGRSFVRKLLFHCTICRRYGALPYSAPPPPPLPPFRVQEEPPFTFAGVDFAGPLYVKPNTPCKTEDKIYICLFTCCVVRAVHLEVVVNLSVSSFIRCLKRFIARRGLPRRIVSDNGKTFKGSAKFIGRVMGHSEVIDYLSGKGVEWQFNVERAPWWGGMLERMVGSTKKCLRKMIGQARLTFDEMNTAIIEVETILNSRPISYVSTEDQEELLTPSHLMVRRRLLNLPDNLCYNYIDQDYSPQITQEMITRRMRHLSSMLDQFWKGWTTEYLLGLRQSHSYSNKRRHSSVEIAEVDIVIVHKEKKPRGFWSIGRVEEVLPGQDDQVRSAVVRVFTGGKKSKTTRRPVQQLYPIEISRQTSTATEDDSPTQTATPTTQSEDNVSEHRNLLDDQH</sequence>